<evidence type="ECO:0000256" key="3">
    <source>
        <dbReference type="ARBA" id="ARBA00022598"/>
    </source>
</evidence>
<dbReference type="GO" id="GO:0006281">
    <property type="term" value="P:DNA repair"/>
    <property type="evidence" value="ECO:0007669"/>
    <property type="project" value="InterPro"/>
</dbReference>
<dbReference type="InterPro" id="IPR012310">
    <property type="entry name" value="DNA_ligase_ATP-dep_cent"/>
</dbReference>
<evidence type="ECO:0000256" key="2">
    <source>
        <dbReference type="ARBA" id="ARBA00012727"/>
    </source>
</evidence>
<dbReference type="EC" id="6.5.1.1" evidence="2"/>
<reference evidence="6 7" key="1">
    <citation type="submission" date="2014-07" db="EMBL/GenBank/DDBJ databases">
        <title>Genome Sequencing of Dermacoccus nishinomiyaensis.</title>
        <authorList>
            <person name="Hong K.W."/>
            <person name="Chan K.G."/>
        </authorList>
    </citation>
    <scope>NUCLEOTIDE SEQUENCE [LARGE SCALE GENOMIC DNA]</scope>
    <source>
        <strain evidence="6 7">M25</strain>
    </source>
</reference>
<organism evidence="6 7">
    <name type="scientific">Dermacoccus nishinomiyaensis</name>
    <dbReference type="NCBI Taxonomy" id="1274"/>
    <lineage>
        <taxon>Bacteria</taxon>
        <taxon>Bacillati</taxon>
        <taxon>Actinomycetota</taxon>
        <taxon>Actinomycetes</taxon>
        <taxon>Micrococcales</taxon>
        <taxon>Dermacoccaceae</taxon>
        <taxon>Dermacoccus</taxon>
    </lineage>
</organism>
<gene>
    <name evidence="6" type="ORF">HX89_06645</name>
</gene>
<accession>A0A075JHB4</accession>
<dbReference type="InterPro" id="IPR044119">
    <property type="entry name" value="Adenylation_LigC-like"/>
</dbReference>
<dbReference type="Gene3D" id="2.40.50.140">
    <property type="entry name" value="Nucleic acid-binding proteins"/>
    <property type="match status" value="1"/>
</dbReference>
<dbReference type="GO" id="GO:0003910">
    <property type="term" value="F:DNA ligase (ATP) activity"/>
    <property type="evidence" value="ECO:0007669"/>
    <property type="project" value="UniProtKB-EC"/>
</dbReference>
<dbReference type="InterPro" id="IPR012340">
    <property type="entry name" value="NA-bd_OB-fold"/>
</dbReference>
<evidence type="ECO:0000256" key="1">
    <source>
        <dbReference type="ARBA" id="ARBA00007572"/>
    </source>
</evidence>
<dbReference type="InterPro" id="IPR012309">
    <property type="entry name" value="DNA_ligase_ATP-dep_C"/>
</dbReference>
<name>A0A075JHB4_9MICO</name>
<dbReference type="eggNOG" id="COG1793">
    <property type="taxonomic scope" value="Bacteria"/>
</dbReference>
<dbReference type="NCBIfam" id="NF006078">
    <property type="entry name" value="PRK08224.1"/>
    <property type="match status" value="1"/>
</dbReference>
<dbReference type="SUPFAM" id="SSF50249">
    <property type="entry name" value="Nucleic acid-binding proteins"/>
    <property type="match status" value="1"/>
</dbReference>
<dbReference type="KEGG" id="dni:HX89_06645"/>
<dbReference type="PANTHER" id="PTHR45674:SF4">
    <property type="entry name" value="DNA LIGASE 1"/>
    <property type="match status" value="1"/>
</dbReference>
<comment type="similarity">
    <text evidence="1">Belongs to the ATP-dependent DNA ligase family.</text>
</comment>
<evidence type="ECO:0000313" key="7">
    <source>
        <dbReference type="Proteomes" id="UP000027986"/>
    </source>
</evidence>
<dbReference type="HOGENOM" id="CLU_008325_4_1_11"/>
<dbReference type="CDD" id="cd07970">
    <property type="entry name" value="OBF_DNA_ligase_LigC"/>
    <property type="match status" value="1"/>
</dbReference>
<dbReference type="OrthoDB" id="9770771at2"/>
<dbReference type="RefSeq" id="WP_038570768.1">
    <property type="nucleotide sequence ID" value="NZ_CP008889.1"/>
</dbReference>
<dbReference type="InterPro" id="IPR016059">
    <property type="entry name" value="DNA_ligase_ATP-dep_CS"/>
</dbReference>
<dbReference type="PROSITE" id="PS50160">
    <property type="entry name" value="DNA_LIGASE_A3"/>
    <property type="match status" value="1"/>
</dbReference>
<dbReference type="GeneID" id="41840844"/>
<comment type="catalytic activity">
    <reaction evidence="4">
        <text>ATP + (deoxyribonucleotide)n-3'-hydroxyl + 5'-phospho-(deoxyribonucleotide)m = (deoxyribonucleotide)n+m + AMP + diphosphate.</text>
        <dbReference type="EC" id="6.5.1.1"/>
    </reaction>
</comment>
<dbReference type="PANTHER" id="PTHR45674">
    <property type="entry name" value="DNA LIGASE 1/3 FAMILY MEMBER"/>
    <property type="match status" value="1"/>
</dbReference>
<evidence type="ECO:0000256" key="4">
    <source>
        <dbReference type="ARBA" id="ARBA00034003"/>
    </source>
</evidence>
<protein>
    <recommendedName>
        <fullName evidence="2">DNA ligase (ATP)</fullName>
        <ecNumber evidence="2">6.5.1.1</ecNumber>
    </recommendedName>
</protein>
<dbReference type="GO" id="GO:0005524">
    <property type="term" value="F:ATP binding"/>
    <property type="evidence" value="ECO:0007669"/>
    <property type="project" value="InterPro"/>
</dbReference>
<dbReference type="CDD" id="cd07905">
    <property type="entry name" value="Adenylation_DNA_ligase_LigC"/>
    <property type="match status" value="1"/>
</dbReference>
<sequence>MSLPITLPVQPMLAKAVTSVPEGDEFTYEPKWDGFRCIVARDGDDVELHSRGSKLLTRYFPELVEALKSALPERVVLDGEIVLRQGSPGHERLSWDALSARIHPAASRIERLAAETPAQFVAFDLLAEGDDDVMGERFEKRRARLEALFAQWPTSDSVYLTRTTRDADEARRWFEAFEGAGLDGVVAKRRSDVYEPGKRTMLKIKHKRTAEAVVVGYRVHKSGDGVGSLLLALADADGELHNVGGISAFTAARRRELVDELAPLVVRDADGNAAHGETDRSRFSSSKDVSFVPLRPERVVEVAFDQLEGNRFRHAVTFLRWRPDREPTSCTLKQVERAPDYDLGEVLRRG</sequence>
<keyword evidence="3 6" id="KW-0436">Ligase</keyword>
<dbReference type="AlphaFoldDB" id="A0A075JHB4"/>
<dbReference type="Pfam" id="PF04679">
    <property type="entry name" value="DNA_ligase_A_C"/>
    <property type="match status" value="1"/>
</dbReference>
<evidence type="ECO:0000313" key="6">
    <source>
        <dbReference type="EMBL" id="AIF40672.1"/>
    </source>
</evidence>
<dbReference type="InterPro" id="IPR050191">
    <property type="entry name" value="ATP-dep_DNA_ligase"/>
</dbReference>
<dbReference type="InterPro" id="IPR044117">
    <property type="entry name" value="OBF_LigC-like"/>
</dbReference>
<dbReference type="Proteomes" id="UP000027986">
    <property type="component" value="Chromosome"/>
</dbReference>
<feature type="domain" description="ATP-dependent DNA ligase family profile" evidence="5">
    <location>
        <begin position="120"/>
        <end position="239"/>
    </location>
</feature>
<dbReference type="SUPFAM" id="SSF56091">
    <property type="entry name" value="DNA ligase/mRNA capping enzyme, catalytic domain"/>
    <property type="match status" value="1"/>
</dbReference>
<dbReference type="EMBL" id="CP008889">
    <property type="protein sequence ID" value="AIF40672.1"/>
    <property type="molecule type" value="Genomic_DNA"/>
</dbReference>
<dbReference type="Gene3D" id="3.30.470.30">
    <property type="entry name" value="DNA ligase/mRNA capping enzyme"/>
    <property type="match status" value="1"/>
</dbReference>
<proteinExistence type="inferred from homology"/>
<dbReference type="GO" id="GO:0006310">
    <property type="term" value="P:DNA recombination"/>
    <property type="evidence" value="ECO:0007669"/>
    <property type="project" value="InterPro"/>
</dbReference>
<dbReference type="Pfam" id="PF01068">
    <property type="entry name" value="DNA_ligase_A_M"/>
    <property type="match status" value="1"/>
</dbReference>
<dbReference type="PROSITE" id="PS00697">
    <property type="entry name" value="DNA_LIGASE_A1"/>
    <property type="match status" value="1"/>
</dbReference>
<evidence type="ECO:0000259" key="5">
    <source>
        <dbReference type="PROSITE" id="PS50160"/>
    </source>
</evidence>
<keyword evidence="7" id="KW-1185">Reference proteome</keyword>